<protein>
    <recommendedName>
        <fullName evidence="4">IMD domain-containing protein</fullName>
    </recommendedName>
</protein>
<feature type="region of interest" description="Disordered" evidence="1">
    <location>
        <begin position="899"/>
        <end position="918"/>
    </location>
</feature>
<evidence type="ECO:0008006" key="4">
    <source>
        <dbReference type="Google" id="ProtNLM"/>
    </source>
</evidence>
<feature type="region of interest" description="Disordered" evidence="1">
    <location>
        <begin position="266"/>
        <end position="669"/>
    </location>
</feature>
<reference evidence="3" key="1">
    <citation type="journal article" date="2014" name="Proc. Natl. Acad. Sci. U.S.A.">
        <title>Extensive sampling of basidiomycete genomes demonstrates inadequacy of the white-rot/brown-rot paradigm for wood decay fungi.</title>
        <authorList>
            <person name="Riley R."/>
            <person name="Salamov A.A."/>
            <person name="Brown D.W."/>
            <person name="Nagy L.G."/>
            <person name="Floudas D."/>
            <person name="Held B.W."/>
            <person name="Levasseur A."/>
            <person name="Lombard V."/>
            <person name="Morin E."/>
            <person name="Otillar R."/>
            <person name="Lindquist E.A."/>
            <person name="Sun H."/>
            <person name="LaButti K.M."/>
            <person name="Schmutz J."/>
            <person name="Jabbour D."/>
            <person name="Luo H."/>
            <person name="Baker S.E."/>
            <person name="Pisabarro A.G."/>
            <person name="Walton J.D."/>
            <person name="Blanchette R.A."/>
            <person name="Henrissat B."/>
            <person name="Martin F."/>
            <person name="Cullen D."/>
            <person name="Hibbett D.S."/>
            <person name="Grigoriev I.V."/>
        </authorList>
    </citation>
    <scope>NUCLEOTIDE SEQUENCE [LARGE SCALE GENOMIC DNA]</scope>
    <source>
        <strain evidence="3">CBS 339.88</strain>
    </source>
</reference>
<organism evidence="2 3">
    <name type="scientific">Galerina marginata (strain CBS 339.88)</name>
    <dbReference type="NCBI Taxonomy" id="685588"/>
    <lineage>
        <taxon>Eukaryota</taxon>
        <taxon>Fungi</taxon>
        <taxon>Dikarya</taxon>
        <taxon>Basidiomycota</taxon>
        <taxon>Agaricomycotina</taxon>
        <taxon>Agaricomycetes</taxon>
        <taxon>Agaricomycetidae</taxon>
        <taxon>Agaricales</taxon>
        <taxon>Agaricineae</taxon>
        <taxon>Strophariaceae</taxon>
        <taxon>Galerina</taxon>
    </lineage>
</organism>
<keyword evidence="3" id="KW-1185">Reference proteome</keyword>
<accession>A0A067SZH6</accession>
<gene>
    <name evidence="2" type="ORF">GALMADRAFT_279447</name>
</gene>
<dbReference type="HOGENOM" id="CLU_012567_0_0_1"/>
<sequence length="1048" mass="114062">MHLCEILEAENNKTVMFFLLPLFISGASKDVFFVNRGGAGVRQSTVNLSLASAGLGTGMSSPATGPALVERADIHKSCKSIEALLNILNEYCEAAGAVVALQKKLAKALRETAGLKVTGEIAANAMHASATIFESLSDIDAKFSKVADKEYDIVSAEVKKWFKKLAKEEKTHDERMANANAKIKQAGQAFEKKSKKKTVDASEEHAKYINLISTLGPEVSQEKYVAACLSRLADTEWQKSCECVRRFSPTIGPLGQWRALCEGGWTGQIPPDLPDLDASNGQPTPQTENEPIGLKPIEEEVRQPPRPQATTPRLTPEPGERLEQPRARVPPPGYSTGPPSAAESSNDLSRDQISARNSPTLTRQHLPPTATVGPSEVAPAVTPSTNLEPPKPGFVDANTGSVRSLSAFPTPPTHFPLPPPRQPQSQQSSYFQSNSSSSNLDFPSTRQLAESPISDNDHPGGGDLEVSSSRAAVQNFRDVPPAAAVPSLPSPELRYRERQRMSEEQSSPSAPEISRPTPVRAQTSLPPESTYQSSPVVERREARHGPSSSIDTKPLNSRAYGREDYEPDSQEFGAFNRNTEVASKSRMVESSKYPRALERMDTGTSSGSIVAAMRDRYSSNPGSTSPPPRDLPRLPLSVNDLATRYQPSDTPLSPRARAISPPVARQQSLPLLETAARQAQESYLDRIPNPDEDARRRQRYDELGLVEQEAREKHLRERERELEMLGRELERDRVRLHTLREDEKSGEQEEYREGSTQPGQFGLRPRERRTSLRHQLQRPLSQMDLDEVGDRSTRVPGGSPSAISNLPPRQPQYSYNAGHLVPPSTPGINTSQPLHSPKPGQHSLPPSPQSPAEAQYESRIRERYAADNASNSNTNSTSGSTHAAYCGCETCSVNKYRNPGTSSNAEQPLQSKYQQAPADAIKAQNLRSEKPSKGGWIRRLSMPVGNAFSSDSKRHQSNNSISSTNNYGLGSGVGSTPASGSRGLFSLDGKRNSSTTALLSSGTSNGDRGLTVQEDGRLRQGGGMGRRSFEASGSSNRSMTNLGVTGRR</sequence>
<feature type="compositionally biased region" description="Polar residues" evidence="1">
    <location>
        <begin position="1031"/>
        <end position="1048"/>
    </location>
</feature>
<evidence type="ECO:0000313" key="2">
    <source>
        <dbReference type="EMBL" id="KDR76296.1"/>
    </source>
</evidence>
<feature type="compositionally biased region" description="Low complexity" evidence="1">
    <location>
        <begin position="479"/>
        <end position="491"/>
    </location>
</feature>
<feature type="compositionally biased region" description="Pro residues" evidence="1">
    <location>
        <begin position="409"/>
        <end position="422"/>
    </location>
</feature>
<evidence type="ECO:0000256" key="1">
    <source>
        <dbReference type="SAM" id="MobiDB-lite"/>
    </source>
</evidence>
<feature type="compositionally biased region" description="Polar residues" evidence="1">
    <location>
        <begin position="546"/>
        <end position="555"/>
    </location>
</feature>
<dbReference type="Proteomes" id="UP000027222">
    <property type="component" value="Unassembled WGS sequence"/>
</dbReference>
<dbReference type="EMBL" id="KL142379">
    <property type="protein sequence ID" value="KDR76296.1"/>
    <property type="molecule type" value="Genomic_DNA"/>
</dbReference>
<dbReference type="STRING" id="685588.A0A067SZH6"/>
<feature type="compositionally biased region" description="Polar residues" evidence="1">
    <location>
        <begin position="520"/>
        <end position="535"/>
    </location>
</feature>
<evidence type="ECO:0000313" key="3">
    <source>
        <dbReference type="Proteomes" id="UP000027222"/>
    </source>
</evidence>
<name>A0A067SZH6_GALM3</name>
<feature type="region of interest" description="Disordered" evidence="1">
    <location>
        <begin position="947"/>
        <end position="1048"/>
    </location>
</feature>
<feature type="compositionally biased region" description="Polar residues" evidence="1">
    <location>
        <begin position="899"/>
        <end position="914"/>
    </location>
</feature>
<dbReference type="AlphaFoldDB" id="A0A067SZH6"/>
<feature type="compositionally biased region" description="Polar residues" evidence="1">
    <location>
        <begin position="957"/>
        <end position="979"/>
    </location>
</feature>
<proteinExistence type="predicted"/>
<dbReference type="OrthoDB" id="2450055at2759"/>
<feature type="compositionally biased region" description="Low complexity" evidence="1">
    <location>
        <begin position="423"/>
        <end position="444"/>
    </location>
</feature>
<feature type="compositionally biased region" description="Basic and acidic residues" evidence="1">
    <location>
        <begin position="688"/>
        <end position="753"/>
    </location>
</feature>
<feature type="compositionally biased region" description="Basic and acidic residues" evidence="1">
    <location>
        <begin position="493"/>
        <end position="503"/>
    </location>
</feature>
<feature type="compositionally biased region" description="Polar residues" evidence="1">
    <location>
        <begin position="342"/>
        <end position="363"/>
    </location>
</feature>
<feature type="region of interest" description="Disordered" evidence="1">
    <location>
        <begin position="681"/>
        <end position="857"/>
    </location>
</feature>
<feature type="compositionally biased region" description="Polar residues" evidence="1">
    <location>
        <begin position="279"/>
        <end position="289"/>
    </location>
</feature>
<feature type="compositionally biased region" description="Low complexity" evidence="1">
    <location>
        <begin position="992"/>
        <end position="1006"/>
    </location>
</feature>